<dbReference type="RefSeq" id="XP_026540917.1">
    <property type="nucleotide sequence ID" value="XM_026685132.1"/>
</dbReference>
<organism evidence="4 5">
    <name type="scientific">Notechis scutatus</name>
    <name type="common">mainland tiger snake</name>
    <dbReference type="NCBI Taxonomy" id="8663"/>
    <lineage>
        <taxon>Eukaryota</taxon>
        <taxon>Metazoa</taxon>
        <taxon>Chordata</taxon>
        <taxon>Craniata</taxon>
        <taxon>Vertebrata</taxon>
        <taxon>Euteleostomi</taxon>
        <taxon>Lepidosauria</taxon>
        <taxon>Squamata</taxon>
        <taxon>Bifurcata</taxon>
        <taxon>Unidentata</taxon>
        <taxon>Episquamata</taxon>
        <taxon>Toxicofera</taxon>
        <taxon>Serpentes</taxon>
        <taxon>Colubroidea</taxon>
        <taxon>Elapidae</taxon>
        <taxon>Hydrophiinae</taxon>
        <taxon>Notechis</taxon>
    </lineage>
</organism>
<dbReference type="PROSITE" id="PS50835">
    <property type="entry name" value="IG_LIKE"/>
    <property type="match status" value="1"/>
</dbReference>
<sequence length="399" mass="44157">MFGLAARISHCLLPLLLLLREAEGATFFLQYETIPTTQNCNASFGQGDVAWWAGQHNSSLQRFERWCGYQNESHSPSSSKNKHENCPNNLSWSNFHRGGIFACKTPPIPQNANPVFTSKENCTDFNFFVVAIIKSPKEQRSENIHRKAEENVSIEEKQNFTLSCEFELGKNTTTFAVYWFKGTTPSKCLFSASNEGTYSALTVFYDINCCIDDAFRGRRINSTISPQNQTYVVTITNSTMADNGDYLCVVAAYNRGYTWTIERRISVNVRKASLQSSNVGLKISLAAIAAALILMGGIILFLCRKTKAKGKPLENQQRDQTTVATEDCSPYAVSSHNDLNAEDMVYSLATGPGEAPSAVCFSQQSKPAPSMQQGENVEALYSKVLKDKNDPSLVSNSSV</sequence>
<evidence type="ECO:0000313" key="5">
    <source>
        <dbReference type="RefSeq" id="XP_026540917.1"/>
    </source>
</evidence>
<dbReference type="GeneID" id="113423641"/>
<dbReference type="SUPFAM" id="SSF48726">
    <property type="entry name" value="Immunoglobulin"/>
    <property type="match status" value="1"/>
</dbReference>
<dbReference type="Pfam" id="PF07686">
    <property type="entry name" value="V-set"/>
    <property type="match status" value="1"/>
</dbReference>
<evidence type="ECO:0000256" key="1">
    <source>
        <dbReference type="SAM" id="Phobius"/>
    </source>
</evidence>
<dbReference type="InterPro" id="IPR036179">
    <property type="entry name" value="Ig-like_dom_sf"/>
</dbReference>
<dbReference type="Proteomes" id="UP000504612">
    <property type="component" value="Unplaced"/>
</dbReference>
<name>A0A6J1VCC9_9SAUR</name>
<dbReference type="InterPro" id="IPR013783">
    <property type="entry name" value="Ig-like_fold"/>
</dbReference>
<feature type="domain" description="Ig-like" evidence="3">
    <location>
        <begin position="136"/>
        <end position="266"/>
    </location>
</feature>
<feature type="signal peptide" evidence="2">
    <location>
        <begin position="1"/>
        <end position="24"/>
    </location>
</feature>
<dbReference type="InterPro" id="IPR003599">
    <property type="entry name" value="Ig_sub"/>
</dbReference>
<keyword evidence="4" id="KW-1185">Reference proteome</keyword>
<dbReference type="InterPro" id="IPR007110">
    <property type="entry name" value="Ig-like_dom"/>
</dbReference>
<dbReference type="AlphaFoldDB" id="A0A6J1VCC9"/>
<gene>
    <name evidence="5" type="primary">LOC113423641</name>
</gene>
<evidence type="ECO:0000259" key="3">
    <source>
        <dbReference type="PROSITE" id="PS50835"/>
    </source>
</evidence>
<feature type="chain" id="PRO_5027119010" evidence="2">
    <location>
        <begin position="25"/>
        <end position="399"/>
    </location>
</feature>
<protein>
    <submittedName>
        <fullName evidence="5">Uncharacterized protein LOC113423641</fullName>
    </submittedName>
</protein>
<keyword evidence="1" id="KW-0472">Membrane</keyword>
<proteinExistence type="predicted"/>
<dbReference type="KEGG" id="nss:113423641"/>
<keyword evidence="1" id="KW-0812">Transmembrane</keyword>
<dbReference type="Gene3D" id="2.60.40.10">
    <property type="entry name" value="Immunoglobulins"/>
    <property type="match status" value="1"/>
</dbReference>
<dbReference type="SMART" id="SM00409">
    <property type="entry name" value="IG"/>
    <property type="match status" value="1"/>
</dbReference>
<dbReference type="InterPro" id="IPR013106">
    <property type="entry name" value="Ig_V-set"/>
</dbReference>
<reference evidence="5" key="1">
    <citation type="submission" date="2025-08" db="UniProtKB">
        <authorList>
            <consortium name="RefSeq"/>
        </authorList>
    </citation>
    <scope>IDENTIFICATION</scope>
</reference>
<keyword evidence="2" id="KW-0732">Signal</keyword>
<keyword evidence="1" id="KW-1133">Transmembrane helix</keyword>
<evidence type="ECO:0000313" key="4">
    <source>
        <dbReference type="Proteomes" id="UP000504612"/>
    </source>
</evidence>
<evidence type="ECO:0000256" key="2">
    <source>
        <dbReference type="SAM" id="SignalP"/>
    </source>
</evidence>
<feature type="transmembrane region" description="Helical" evidence="1">
    <location>
        <begin position="283"/>
        <end position="303"/>
    </location>
</feature>
<accession>A0A6J1VCC9</accession>